<keyword evidence="8" id="KW-1185">Reference proteome</keyword>
<protein>
    <submittedName>
        <fullName evidence="7">Uncharacterized protein</fullName>
    </submittedName>
</protein>
<comment type="caution">
    <text evidence="7">The sequence shown here is derived from an EMBL/GenBank/DDBJ whole genome shotgun (WGS) entry which is preliminary data.</text>
</comment>
<keyword evidence="4 6" id="KW-0472">Membrane</keyword>
<organism evidence="7 8">
    <name type="scientific">Protomyces lactucae-debilis</name>
    <dbReference type="NCBI Taxonomy" id="2754530"/>
    <lineage>
        <taxon>Eukaryota</taxon>
        <taxon>Fungi</taxon>
        <taxon>Dikarya</taxon>
        <taxon>Ascomycota</taxon>
        <taxon>Taphrinomycotina</taxon>
        <taxon>Taphrinomycetes</taxon>
        <taxon>Taphrinales</taxon>
        <taxon>Protomycetaceae</taxon>
        <taxon>Protomyces</taxon>
    </lineage>
</organism>
<evidence type="ECO:0000256" key="6">
    <source>
        <dbReference type="HAMAP-Rule" id="MF_03058"/>
    </source>
</evidence>
<dbReference type="Proteomes" id="UP000193685">
    <property type="component" value="Unassembled WGS sequence"/>
</dbReference>
<dbReference type="EMBL" id="MCFI01000013">
    <property type="protein sequence ID" value="ORY80362.1"/>
    <property type="molecule type" value="Genomic_DNA"/>
</dbReference>
<feature type="transmembrane region" description="Helical" evidence="6">
    <location>
        <begin position="53"/>
        <end position="76"/>
    </location>
</feature>
<dbReference type="STRING" id="56484.A0A1Y2F8X1"/>
<accession>A0A1Y2F8X1</accession>
<keyword evidence="3 6" id="KW-1133">Transmembrane helix</keyword>
<sequence length="92" mass="9886">MSSSSQRLPDIGPSRISGSVLSKLLFFSAAMVLLPLSSYYLSLNYVFSGYKTTYAAIVAAIMANVVLVGYLIVAFLEDDGEGIEKGQLKKAQ</sequence>
<dbReference type="RefSeq" id="XP_040724250.1">
    <property type="nucleotide sequence ID" value="XM_040869601.1"/>
</dbReference>
<comment type="caution">
    <text evidence="6">Lacks conserved residue(s) required for the propagation of feature annotation.</text>
</comment>
<gene>
    <name evidence="7" type="ORF">BCR37DRAFT_381031</name>
</gene>
<dbReference type="OMA" id="LVKLMVF"/>
<dbReference type="GeneID" id="63786200"/>
<dbReference type="PANTHER" id="PTHR31792:SF3">
    <property type="entry name" value="VACUOLAR ATPASE ASSEMBLY INTEGRAL MEMBRANE PROTEIN VMA21"/>
    <property type="match status" value="1"/>
</dbReference>
<evidence type="ECO:0000256" key="1">
    <source>
        <dbReference type="ARBA" id="ARBA00022692"/>
    </source>
</evidence>
<dbReference type="AlphaFoldDB" id="A0A1Y2F8X1"/>
<dbReference type="InterPro" id="IPR019013">
    <property type="entry name" value="Vma21"/>
</dbReference>
<evidence type="ECO:0000256" key="2">
    <source>
        <dbReference type="ARBA" id="ARBA00022824"/>
    </source>
</evidence>
<keyword evidence="5 6" id="KW-0968">Cytoplasmic vesicle</keyword>
<evidence type="ECO:0000256" key="5">
    <source>
        <dbReference type="ARBA" id="ARBA00023329"/>
    </source>
</evidence>
<dbReference type="PANTHER" id="PTHR31792">
    <property type="entry name" value="VACUOLAR ATPASE ASSEMBLY INTEGRAL MEMBRANE PROTEIN VMA21"/>
    <property type="match status" value="1"/>
</dbReference>
<comment type="similarity">
    <text evidence="6">Belongs to the VMA21 family.</text>
</comment>
<dbReference type="GO" id="GO:0012507">
    <property type="term" value="C:ER to Golgi transport vesicle membrane"/>
    <property type="evidence" value="ECO:0007669"/>
    <property type="project" value="UniProtKB-SubCell"/>
</dbReference>
<keyword evidence="1 6" id="KW-0812">Transmembrane</keyword>
<feature type="transmembrane region" description="Helical" evidence="6">
    <location>
        <begin position="20"/>
        <end position="41"/>
    </location>
</feature>
<dbReference type="Pfam" id="PF09446">
    <property type="entry name" value="VMA21"/>
    <property type="match status" value="1"/>
</dbReference>
<evidence type="ECO:0000313" key="7">
    <source>
        <dbReference type="EMBL" id="ORY80362.1"/>
    </source>
</evidence>
<evidence type="ECO:0000256" key="4">
    <source>
        <dbReference type="ARBA" id="ARBA00023136"/>
    </source>
</evidence>
<reference evidence="7 8" key="1">
    <citation type="submission" date="2016-07" db="EMBL/GenBank/DDBJ databases">
        <title>Pervasive Adenine N6-methylation of Active Genes in Fungi.</title>
        <authorList>
            <consortium name="DOE Joint Genome Institute"/>
            <person name="Mondo S.J."/>
            <person name="Dannebaum R.O."/>
            <person name="Kuo R.C."/>
            <person name="Labutti K."/>
            <person name="Haridas S."/>
            <person name="Kuo A."/>
            <person name="Salamov A."/>
            <person name="Ahrendt S.R."/>
            <person name="Lipzen A."/>
            <person name="Sullivan W."/>
            <person name="Andreopoulos W.B."/>
            <person name="Clum A."/>
            <person name="Lindquist E."/>
            <person name="Daum C."/>
            <person name="Ramamoorthy G.K."/>
            <person name="Gryganskyi A."/>
            <person name="Culley D."/>
            <person name="Magnuson J.K."/>
            <person name="James T.Y."/>
            <person name="O'Malley M.A."/>
            <person name="Stajich J.E."/>
            <person name="Spatafora J.W."/>
            <person name="Visel A."/>
            <person name="Grigoriev I.V."/>
        </authorList>
    </citation>
    <scope>NUCLEOTIDE SEQUENCE [LARGE SCALE GENOMIC DNA]</scope>
    <source>
        <strain evidence="7 8">12-1054</strain>
    </source>
</reference>
<comment type="subcellular location">
    <subcellularLocation>
        <location evidence="6">Endoplasmic reticulum membrane</location>
        <topology evidence="6">Multi-pass membrane protein</topology>
    </subcellularLocation>
    <subcellularLocation>
        <location evidence="6">Endoplasmic reticulum-Golgi intermediate compartment membrane</location>
        <topology evidence="6">Multi-pass membrane protein</topology>
    </subcellularLocation>
    <subcellularLocation>
        <location evidence="6">Cytoplasmic vesicle</location>
        <location evidence="6">COPII-coated vesicle membrane</location>
        <topology evidence="6">Multi-pass membrane protein</topology>
    </subcellularLocation>
</comment>
<dbReference type="HAMAP" id="MF_03058">
    <property type="entry name" value="VMA21"/>
    <property type="match status" value="1"/>
</dbReference>
<proteinExistence type="inferred from homology"/>
<name>A0A1Y2F8X1_PROLT</name>
<dbReference type="GO" id="GO:0033116">
    <property type="term" value="C:endoplasmic reticulum-Golgi intermediate compartment membrane"/>
    <property type="evidence" value="ECO:0007669"/>
    <property type="project" value="UniProtKB-SubCell"/>
</dbReference>
<dbReference type="GO" id="GO:0070072">
    <property type="term" value="P:vacuolar proton-transporting V-type ATPase complex assembly"/>
    <property type="evidence" value="ECO:0007669"/>
    <property type="project" value="UniProtKB-UniRule"/>
</dbReference>
<dbReference type="GO" id="GO:0005789">
    <property type="term" value="C:endoplasmic reticulum membrane"/>
    <property type="evidence" value="ECO:0007669"/>
    <property type="project" value="UniProtKB-SubCell"/>
</dbReference>
<comment type="function">
    <text evidence="6">Required for the assembly of the V0 complex of the vacuolar ATPase (V-ATPase) in the endoplasmic reticulum.</text>
</comment>
<evidence type="ECO:0000313" key="8">
    <source>
        <dbReference type="Proteomes" id="UP000193685"/>
    </source>
</evidence>
<keyword evidence="2 6" id="KW-0256">Endoplasmic reticulum</keyword>
<evidence type="ECO:0000256" key="3">
    <source>
        <dbReference type="ARBA" id="ARBA00022989"/>
    </source>
</evidence>